<organism evidence="3">
    <name type="scientific">Salpingoeca rosetta (strain ATCC 50818 / BSB-021)</name>
    <dbReference type="NCBI Taxonomy" id="946362"/>
    <lineage>
        <taxon>Eukaryota</taxon>
        <taxon>Choanoflagellata</taxon>
        <taxon>Craspedida</taxon>
        <taxon>Salpingoecidae</taxon>
        <taxon>Salpingoeca</taxon>
    </lineage>
</organism>
<dbReference type="Proteomes" id="UP000007799">
    <property type="component" value="Unassembled WGS sequence"/>
</dbReference>
<feature type="compositionally biased region" description="Polar residues" evidence="1">
    <location>
        <begin position="125"/>
        <end position="136"/>
    </location>
</feature>
<dbReference type="EMBL" id="GL832958">
    <property type="protein sequence ID" value="EGD80596.1"/>
    <property type="molecule type" value="Genomic_DNA"/>
</dbReference>
<evidence type="ECO:0000256" key="1">
    <source>
        <dbReference type="SAM" id="MobiDB-lite"/>
    </source>
</evidence>
<reference evidence="2" key="1">
    <citation type="submission" date="2009-08" db="EMBL/GenBank/DDBJ databases">
        <title>Annotation of Salpingoeca rosetta.</title>
        <authorList>
            <consortium name="The Broad Institute Genome Sequencing Platform"/>
            <person name="Russ C."/>
            <person name="Cuomo C."/>
            <person name="Burger G."/>
            <person name="Gray M.W."/>
            <person name="Holland P.W.H."/>
            <person name="King N."/>
            <person name="Lang F.B.F."/>
            <person name="Roger A.J."/>
            <person name="Ruiz-Trillo I."/>
            <person name="Young S.K."/>
            <person name="Zeng Q."/>
            <person name="Gargeya S."/>
            <person name="Alvarado L."/>
            <person name="Berlin A."/>
            <person name="Chapman S.B."/>
            <person name="Chen Z."/>
            <person name="Freedman E."/>
            <person name="Gellesch M."/>
            <person name="Goldberg J."/>
            <person name="Griggs A."/>
            <person name="Gujja S."/>
            <person name="Heilman E."/>
            <person name="Heiman D."/>
            <person name="Howarth C."/>
            <person name="Mehta T."/>
            <person name="Neiman D."/>
            <person name="Pearson M."/>
            <person name="Roberts A."/>
            <person name="Saif S."/>
            <person name="Shea T."/>
            <person name="Shenoy N."/>
            <person name="Sisk P."/>
            <person name="Stolte C."/>
            <person name="Sykes S."/>
            <person name="White J."/>
            <person name="Yandava C."/>
            <person name="Haas B."/>
            <person name="Nusbaum C."/>
            <person name="Birren B."/>
        </authorList>
    </citation>
    <scope>NUCLEOTIDE SEQUENCE [LARGE SCALE GENOMIC DNA]</scope>
    <source>
        <strain evidence="2">ATCC 50818</strain>
    </source>
</reference>
<accession>F2U122</accession>
<evidence type="ECO:0000313" key="3">
    <source>
        <dbReference type="Proteomes" id="UP000007799"/>
    </source>
</evidence>
<sequence length="136" mass="15864">MFLVNEDCKKHEQQFGKGKFAFFAKTNLPLPNRRNRRGGGSWNEMADDRLAWFRKKRRLVDLVDKAWEKDTLPYARVDVPKELEEQPNETYARFLRDTPDEAPPNPDQWNEPGVHGHLPEMTKAAEQSQSQSADPR</sequence>
<keyword evidence="3" id="KW-1185">Reference proteome</keyword>
<dbReference type="GeneID" id="16077752"/>
<proteinExistence type="predicted"/>
<gene>
    <name evidence="2" type="ORF">PTSG_01185</name>
</gene>
<protein>
    <submittedName>
        <fullName evidence="2">Uncharacterized protein</fullName>
    </submittedName>
</protein>
<name>F2U122_SALR5</name>
<dbReference type="RefSeq" id="XP_004997157.1">
    <property type="nucleotide sequence ID" value="XM_004997100.1"/>
</dbReference>
<dbReference type="KEGG" id="sre:PTSG_01185"/>
<feature type="region of interest" description="Disordered" evidence="1">
    <location>
        <begin position="81"/>
        <end position="136"/>
    </location>
</feature>
<evidence type="ECO:0000313" key="2">
    <source>
        <dbReference type="EMBL" id="EGD80596.1"/>
    </source>
</evidence>
<dbReference type="InParanoid" id="F2U122"/>
<dbReference type="AlphaFoldDB" id="F2U122"/>